<accession>A0A226WMI6</accession>
<evidence type="ECO:0000313" key="6">
    <source>
        <dbReference type="EMBL" id="OXC72414.1"/>
    </source>
</evidence>
<dbReference type="Pfam" id="PF01408">
    <property type="entry name" value="GFO_IDH_MocA"/>
    <property type="match status" value="1"/>
</dbReference>
<evidence type="ECO:0000256" key="1">
    <source>
        <dbReference type="ARBA" id="ARBA00010928"/>
    </source>
</evidence>
<gene>
    <name evidence="6" type="ORF">BSU04_43080</name>
</gene>
<proteinExistence type="inferred from homology"/>
<dbReference type="InterPro" id="IPR050984">
    <property type="entry name" value="Gfo/Idh/MocA_domain"/>
</dbReference>
<comment type="similarity">
    <text evidence="1">Belongs to the Gfo/Idh/MocA family.</text>
</comment>
<feature type="domain" description="Gfo/Idh/MocA-like oxidoreductase C-terminal" evidence="5">
    <location>
        <begin position="176"/>
        <end position="375"/>
    </location>
</feature>
<evidence type="ECO:0000313" key="7">
    <source>
        <dbReference type="Proteomes" id="UP000214720"/>
    </source>
</evidence>
<dbReference type="PANTHER" id="PTHR22604:SF105">
    <property type="entry name" value="TRANS-1,2-DIHYDROBENZENE-1,2-DIOL DEHYDROGENASE"/>
    <property type="match status" value="1"/>
</dbReference>
<dbReference type="Gene3D" id="3.40.50.720">
    <property type="entry name" value="NAD(P)-binding Rossmann-like Domain"/>
    <property type="match status" value="1"/>
</dbReference>
<dbReference type="SUPFAM" id="SSF55347">
    <property type="entry name" value="Glyceraldehyde-3-phosphate dehydrogenase-like, C-terminal domain"/>
    <property type="match status" value="1"/>
</dbReference>
<reference evidence="7" key="1">
    <citation type="submission" date="2017-01" db="EMBL/GenBank/DDBJ databases">
        <title>Genome Analysis of Deinococcus marmoris KOPRI26562.</title>
        <authorList>
            <person name="Kim J.H."/>
            <person name="Oh H.-M."/>
        </authorList>
    </citation>
    <scope>NUCLEOTIDE SEQUENCE [LARGE SCALE GENOMIC DNA]</scope>
    <source>
        <strain evidence="7">PAMC 26633</strain>
    </source>
</reference>
<dbReference type="SUPFAM" id="SSF51735">
    <property type="entry name" value="NAD(P)-binding Rossmann-fold domains"/>
    <property type="match status" value="1"/>
</dbReference>
<dbReference type="GO" id="GO:0000166">
    <property type="term" value="F:nucleotide binding"/>
    <property type="evidence" value="ECO:0007669"/>
    <property type="project" value="InterPro"/>
</dbReference>
<feature type="region of interest" description="Disordered" evidence="3">
    <location>
        <begin position="1"/>
        <end position="31"/>
    </location>
</feature>
<dbReference type="RefSeq" id="WP_179258609.1">
    <property type="nucleotide sequence ID" value="NZ_MTHB01000278.1"/>
</dbReference>
<dbReference type="EMBL" id="MTHB01000278">
    <property type="protein sequence ID" value="OXC72414.1"/>
    <property type="molecule type" value="Genomic_DNA"/>
</dbReference>
<evidence type="ECO:0000256" key="2">
    <source>
        <dbReference type="ARBA" id="ARBA00023002"/>
    </source>
</evidence>
<organism evidence="6 7">
    <name type="scientific">Caballeronia sordidicola</name>
    <name type="common">Burkholderia sordidicola</name>
    <dbReference type="NCBI Taxonomy" id="196367"/>
    <lineage>
        <taxon>Bacteria</taxon>
        <taxon>Pseudomonadati</taxon>
        <taxon>Pseudomonadota</taxon>
        <taxon>Betaproteobacteria</taxon>
        <taxon>Burkholderiales</taxon>
        <taxon>Burkholderiaceae</taxon>
        <taxon>Caballeronia</taxon>
    </lineage>
</organism>
<comment type="caution">
    <text evidence="6">The sequence shown here is derived from an EMBL/GenBank/DDBJ whole genome shotgun (WGS) entry which is preliminary data.</text>
</comment>
<dbReference type="GO" id="GO:0016491">
    <property type="term" value="F:oxidoreductase activity"/>
    <property type="evidence" value="ECO:0007669"/>
    <property type="project" value="UniProtKB-KW"/>
</dbReference>
<dbReference type="Proteomes" id="UP000214720">
    <property type="component" value="Unassembled WGS sequence"/>
</dbReference>
<dbReference type="InterPro" id="IPR036291">
    <property type="entry name" value="NAD(P)-bd_dom_sf"/>
</dbReference>
<evidence type="ECO:0000256" key="3">
    <source>
        <dbReference type="SAM" id="MobiDB-lite"/>
    </source>
</evidence>
<name>A0A226WMI6_CABSO</name>
<protein>
    <submittedName>
        <fullName evidence="6">Oxidoreductase</fullName>
    </submittedName>
</protein>
<evidence type="ECO:0000259" key="5">
    <source>
        <dbReference type="Pfam" id="PF02894"/>
    </source>
</evidence>
<dbReference type="PANTHER" id="PTHR22604">
    <property type="entry name" value="OXIDOREDUCTASES"/>
    <property type="match status" value="1"/>
</dbReference>
<keyword evidence="2" id="KW-0560">Oxidoreductase</keyword>
<dbReference type="AlphaFoldDB" id="A0A226WMI6"/>
<dbReference type="Pfam" id="PF02894">
    <property type="entry name" value="GFO_IDH_MocA_C"/>
    <property type="match status" value="1"/>
</dbReference>
<dbReference type="InterPro" id="IPR008354">
    <property type="entry name" value="Glc-Fru_OxRdtase_bac"/>
</dbReference>
<dbReference type="PRINTS" id="PR01775">
    <property type="entry name" value="GLFROXRDTASE"/>
</dbReference>
<dbReference type="InterPro" id="IPR000683">
    <property type="entry name" value="Gfo/Idh/MocA-like_OxRdtase_N"/>
</dbReference>
<evidence type="ECO:0000259" key="4">
    <source>
        <dbReference type="Pfam" id="PF01408"/>
    </source>
</evidence>
<dbReference type="Gene3D" id="3.30.360.10">
    <property type="entry name" value="Dihydrodipicolinate Reductase, domain 2"/>
    <property type="match status" value="1"/>
</dbReference>
<dbReference type="InterPro" id="IPR004104">
    <property type="entry name" value="Gfo/Idh/MocA-like_OxRdtase_C"/>
</dbReference>
<sequence>MSRSLLPAQDPPEARPPFVAASERRAAPELPPLAPERRVGFAVIGLGRLSLDSILPALASCKFCRLAAVMTGDKDKGRRILGQYGAPADAVYGYDEWDKLAQNDDVQAVYIVTPNGLHHEQVKQAARAAKHVLCEKPLSNTSAEALEMVRACADAGVLLMVAYRLQYEPHNRDIARLVRSGEFGSLKIIEAHNGQVQDEASQWRHQRELAGGGSLPDIGLYCLNFARFVTGEEPVEVMAWIWSTPGDPRFTEVEENVAWQMRFLSGVVGRCSSAYDAHESRNARLYFQKASVKLDPAFSYKGIRLYVNHRSAEREDVEVMEERVSEDKNQFGTEMDHMAECVLTGRKPGTPGEEGLQDQRIMEAIYRSAADNRPVLLEPIAGPDAFRDPRFSDE</sequence>
<feature type="domain" description="Gfo/Idh/MocA-like oxidoreductase N-terminal" evidence="4">
    <location>
        <begin position="40"/>
        <end position="163"/>
    </location>
</feature>